<keyword evidence="11" id="KW-0067">ATP-binding</keyword>
<keyword evidence="14" id="KW-0675">Receptor</keyword>
<dbReference type="Gene3D" id="3.80.10.10">
    <property type="entry name" value="Ribonuclease Inhibitor"/>
    <property type="match status" value="2"/>
</dbReference>
<comment type="subcellular location">
    <subcellularLocation>
        <location evidence="1">Membrane</location>
        <topology evidence="1">Single-pass type I membrane protein</topology>
    </subcellularLocation>
</comment>
<dbReference type="SUPFAM" id="SSF52058">
    <property type="entry name" value="L domain-like"/>
    <property type="match status" value="1"/>
</dbReference>
<dbReference type="FunFam" id="1.10.510.10:FF:000044">
    <property type="entry name" value="Putative LRR receptor-like serine/threonine-protein kinase"/>
    <property type="match status" value="1"/>
</dbReference>
<evidence type="ECO:0000256" key="13">
    <source>
        <dbReference type="ARBA" id="ARBA00023136"/>
    </source>
</evidence>
<keyword evidence="10" id="KW-0418">Kinase</keyword>
<keyword evidence="4" id="KW-0597">Phosphoprotein</keyword>
<evidence type="ECO:0000256" key="16">
    <source>
        <dbReference type="ARBA" id="ARBA00047899"/>
    </source>
</evidence>
<evidence type="ECO:0000256" key="12">
    <source>
        <dbReference type="ARBA" id="ARBA00022989"/>
    </source>
</evidence>
<evidence type="ECO:0000313" key="23">
    <source>
        <dbReference type="Proteomes" id="UP001367508"/>
    </source>
</evidence>
<dbReference type="Pfam" id="PF23598">
    <property type="entry name" value="LRR_14"/>
    <property type="match status" value="1"/>
</dbReference>
<keyword evidence="23" id="KW-1185">Reference proteome</keyword>
<feature type="compositionally biased region" description="Polar residues" evidence="18">
    <location>
        <begin position="878"/>
        <end position="888"/>
    </location>
</feature>
<reference evidence="22 23" key="1">
    <citation type="submission" date="2024-01" db="EMBL/GenBank/DDBJ databases">
        <title>The genomes of 5 underutilized Papilionoideae crops provide insights into root nodulation and disease resistanc.</title>
        <authorList>
            <person name="Jiang F."/>
        </authorList>
    </citation>
    <scope>NUCLEOTIDE SEQUENCE [LARGE SCALE GENOMIC DNA]</scope>
    <source>
        <strain evidence="22">LVBAO_FW01</strain>
        <tissue evidence="22">Leaves</tissue>
    </source>
</reference>
<evidence type="ECO:0000256" key="7">
    <source>
        <dbReference type="ARBA" id="ARBA00022729"/>
    </source>
</evidence>
<dbReference type="Gene3D" id="1.10.510.10">
    <property type="entry name" value="Transferase(Phosphotransferase) domain 1"/>
    <property type="match status" value="1"/>
</dbReference>
<dbReference type="AlphaFoldDB" id="A0AAN9L014"/>
<evidence type="ECO:0000256" key="3">
    <source>
        <dbReference type="ARBA" id="ARBA00022527"/>
    </source>
</evidence>
<evidence type="ECO:0000259" key="21">
    <source>
        <dbReference type="PROSITE" id="PS50011"/>
    </source>
</evidence>
<comment type="catalytic activity">
    <reaction evidence="16">
        <text>L-threonyl-[protein] + ATP = O-phospho-L-threonyl-[protein] + ADP + H(+)</text>
        <dbReference type="Rhea" id="RHEA:46608"/>
        <dbReference type="Rhea" id="RHEA-COMP:11060"/>
        <dbReference type="Rhea" id="RHEA-COMP:11605"/>
        <dbReference type="ChEBI" id="CHEBI:15378"/>
        <dbReference type="ChEBI" id="CHEBI:30013"/>
        <dbReference type="ChEBI" id="CHEBI:30616"/>
        <dbReference type="ChEBI" id="CHEBI:61977"/>
        <dbReference type="ChEBI" id="CHEBI:456216"/>
        <dbReference type="EC" id="2.7.11.1"/>
    </reaction>
</comment>
<evidence type="ECO:0000256" key="17">
    <source>
        <dbReference type="ARBA" id="ARBA00048679"/>
    </source>
</evidence>
<evidence type="ECO:0000256" key="6">
    <source>
        <dbReference type="ARBA" id="ARBA00022692"/>
    </source>
</evidence>
<evidence type="ECO:0000256" key="8">
    <source>
        <dbReference type="ARBA" id="ARBA00022737"/>
    </source>
</evidence>
<keyword evidence="13 19" id="KW-0472">Membrane</keyword>
<dbReference type="InterPro" id="IPR008271">
    <property type="entry name" value="Ser/Thr_kinase_AS"/>
</dbReference>
<keyword evidence="8" id="KW-0677">Repeat</keyword>
<accession>A0AAN9L014</accession>
<dbReference type="GO" id="GO:0004674">
    <property type="term" value="F:protein serine/threonine kinase activity"/>
    <property type="evidence" value="ECO:0007669"/>
    <property type="project" value="UniProtKB-KW"/>
</dbReference>
<evidence type="ECO:0000256" key="9">
    <source>
        <dbReference type="ARBA" id="ARBA00022741"/>
    </source>
</evidence>
<dbReference type="Pfam" id="PF11721">
    <property type="entry name" value="Malectin"/>
    <property type="match status" value="1"/>
</dbReference>
<dbReference type="Gene3D" id="2.60.120.430">
    <property type="entry name" value="Galactose-binding lectin"/>
    <property type="match status" value="1"/>
</dbReference>
<dbReference type="GO" id="GO:0005524">
    <property type="term" value="F:ATP binding"/>
    <property type="evidence" value="ECO:0007669"/>
    <property type="project" value="UniProtKB-KW"/>
</dbReference>
<evidence type="ECO:0000256" key="19">
    <source>
        <dbReference type="SAM" id="Phobius"/>
    </source>
</evidence>
<feature type="signal peptide" evidence="20">
    <location>
        <begin position="1"/>
        <end position="23"/>
    </location>
</feature>
<dbReference type="PANTHER" id="PTHR48006">
    <property type="entry name" value="LEUCINE-RICH REPEAT-CONTAINING PROTEIN DDB_G0281931-RELATED"/>
    <property type="match status" value="1"/>
</dbReference>
<feature type="domain" description="Protein kinase" evidence="21">
    <location>
        <begin position="524"/>
        <end position="844"/>
    </location>
</feature>
<dbReference type="EMBL" id="JAYMYQ010000006">
    <property type="protein sequence ID" value="KAK7324503.1"/>
    <property type="molecule type" value="Genomic_DNA"/>
</dbReference>
<evidence type="ECO:0000256" key="20">
    <source>
        <dbReference type="SAM" id="SignalP"/>
    </source>
</evidence>
<keyword evidence="3" id="KW-0723">Serine/threonine-protein kinase</keyword>
<feature type="region of interest" description="Disordered" evidence="18">
    <location>
        <begin position="851"/>
        <end position="888"/>
    </location>
</feature>
<dbReference type="Pfam" id="PF07714">
    <property type="entry name" value="PK_Tyr_Ser-Thr"/>
    <property type="match status" value="1"/>
</dbReference>
<evidence type="ECO:0000256" key="1">
    <source>
        <dbReference type="ARBA" id="ARBA00004479"/>
    </source>
</evidence>
<organism evidence="22 23">
    <name type="scientific">Canavalia gladiata</name>
    <name type="common">Sword bean</name>
    <name type="synonym">Dolichos gladiatus</name>
    <dbReference type="NCBI Taxonomy" id="3824"/>
    <lineage>
        <taxon>Eukaryota</taxon>
        <taxon>Viridiplantae</taxon>
        <taxon>Streptophyta</taxon>
        <taxon>Embryophyta</taxon>
        <taxon>Tracheophyta</taxon>
        <taxon>Spermatophyta</taxon>
        <taxon>Magnoliopsida</taxon>
        <taxon>eudicotyledons</taxon>
        <taxon>Gunneridae</taxon>
        <taxon>Pentapetalae</taxon>
        <taxon>rosids</taxon>
        <taxon>fabids</taxon>
        <taxon>Fabales</taxon>
        <taxon>Fabaceae</taxon>
        <taxon>Papilionoideae</taxon>
        <taxon>50 kb inversion clade</taxon>
        <taxon>NPAAA clade</taxon>
        <taxon>indigoferoid/millettioid clade</taxon>
        <taxon>Phaseoleae</taxon>
        <taxon>Canavalia</taxon>
    </lineage>
</organism>
<dbReference type="InterPro" id="IPR021720">
    <property type="entry name" value="Malectin_dom"/>
</dbReference>
<evidence type="ECO:0000256" key="14">
    <source>
        <dbReference type="ARBA" id="ARBA00023170"/>
    </source>
</evidence>
<evidence type="ECO:0000256" key="2">
    <source>
        <dbReference type="ARBA" id="ARBA00012513"/>
    </source>
</evidence>
<dbReference type="InterPro" id="IPR032675">
    <property type="entry name" value="LRR_dom_sf"/>
</dbReference>
<keyword evidence="15" id="KW-0325">Glycoprotein</keyword>
<feature type="chain" id="PRO_5042932278" description="non-specific serine/threonine protein kinase" evidence="20">
    <location>
        <begin position="24"/>
        <end position="888"/>
    </location>
</feature>
<dbReference type="FunFam" id="2.60.120.430:FF:000004">
    <property type="entry name" value="Putative leucine-rich repeat receptor-like serine/threonine-protein kinase"/>
    <property type="match status" value="1"/>
</dbReference>
<keyword evidence="6 19" id="KW-0812">Transmembrane</keyword>
<keyword evidence="12 19" id="KW-1133">Transmembrane helix</keyword>
<evidence type="ECO:0000313" key="22">
    <source>
        <dbReference type="EMBL" id="KAK7324503.1"/>
    </source>
</evidence>
<evidence type="ECO:0000256" key="10">
    <source>
        <dbReference type="ARBA" id="ARBA00022777"/>
    </source>
</evidence>
<dbReference type="InterPro" id="IPR051824">
    <property type="entry name" value="LRR_Rcpt-Like_S/T_Kinase"/>
</dbReference>
<dbReference type="PROSITE" id="PS50011">
    <property type="entry name" value="PROTEIN_KINASE_DOM"/>
    <property type="match status" value="1"/>
</dbReference>
<dbReference type="Proteomes" id="UP001367508">
    <property type="component" value="Unassembled WGS sequence"/>
</dbReference>
<dbReference type="SMART" id="SM00220">
    <property type="entry name" value="S_TKc"/>
    <property type="match status" value="1"/>
</dbReference>
<dbReference type="EC" id="2.7.11.1" evidence="2"/>
<feature type="transmembrane region" description="Helical" evidence="19">
    <location>
        <begin position="557"/>
        <end position="578"/>
    </location>
</feature>
<dbReference type="InterPro" id="IPR055414">
    <property type="entry name" value="LRR_R13L4/SHOC2-like"/>
</dbReference>
<evidence type="ECO:0000256" key="5">
    <source>
        <dbReference type="ARBA" id="ARBA00022679"/>
    </source>
</evidence>
<sequence>MMTFTRLHLWWFVLYFIFSSANGATLLEDEVQVMKEITKTLGMKDWKYTVDLCSVESTRTYVQFNEFESSITCNCSFANASVCRVVGIVLEGQNLSGTLPSELVRLPYLQEIVLNFNYLNGSIPPQWGAMKLVNISLRGNRLTGPIPKELGNISTLKSLILEFNQLSEELPPELGNLSQLERLFLTSNYFTGNLPATFARLTMLKNVMMEGSGFSGPIPSAISFLKNLGNLRITDLKGSDSPFPKLKNLTNLRTLILRSCNLIGTIPEYLGNITSLRSLYLTGNLFTGPLPKGISRPDYTDLSYNNLSINPEELTCQQGTMGMVPCLGNINCPKKSSYQFQGKDEYCRKSRIRLKTCVADVLYSLHINCGGKLISNGSITYDDDSQELGPASFNRSASNWVVTTTGHFFGSSHTDYFTWSNTTKLAMENAELYMNARVSPLSLTYYGYCLGNGNYTANLHFAEIMFADDQTYSSLGRRVFDIYIQKKLVLKDFNIVKEAGGAGKAVIKKFPAIVNNSTLEIRLYWAGKGTTAIPFGSVYGPLISAISVEPAKKGSGILVAIIVAGAFVVIIVFGIAWWRGCLGRKGSLEKELRGIDLQSDLFSLRQIRAATHNFDIAYKIGEGGFGPVYKHIYIAISLWCLILMTNANEAREKSQVKLDWSTRHRICVGIARGLAYLHGESRLKIVHRDIKATNVLLDKDLNPKISDFGLAKLYEEGYTHMTTRIAGTYGYMAPEYAMHGHLTDKADVYSFGIVTLEIVSGKSRSMKWLKEECFSLVDWVHDLKKKGNVMDLVDERLGEDFSKEEVMVMINVALLCTQVSPMHRPTMASVISMLEGKIVVQEVMLNTSQELDGKKLESQEESSSIGKSSESDLHPVNLYSSYSERSDR</sequence>
<dbReference type="FunFam" id="3.80.10.10:FF:000452">
    <property type="entry name" value="Probable LRR receptor-like serine/threonine-protein kinase RFK1"/>
    <property type="match status" value="1"/>
</dbReference>
<dbReference type="PROSITE" id="PS00108">
    <property type="entry name" value="PROTEIN_KINASE_ST"/>
    <property type="match status" value="1"/>
</dbReference>
<keyword evidence="7 20" id="KW-0732">Signal</keyword>
<dbReference type="InterPro" id="IPR001245">
    <property type="entry name" value="Ser-Thr/Tyr_kinase_cat_dom"/>
</dbReference>
<keyword evidence="5" id="KW-0808">Transferase</keyword>
<dbReference type="InterPro" id="IPR000719">
    <property type="entry name" value="Prot_kinase_dom"/>
</dbReference>
<evidence type="ECO:0000256" key="18">
    <source>
        <dbReference type="SAM" id="MobiDB-lite"/>
    </source>
</evidence>
<name>A0AAN9L014_CANGL</name>
<dbReference type="PANTHER" id="PTHR48006:SF81">
    <property type="entry name" value="PROTEIN KINASE DOMAIN-CONTAINING PROTEIN"/>
    <property type="match status" value="1"/>
</dbReference>
<evidence type="ECO:0000256" key="11">
    <source>
        <dbReference type="ARBA" id="ARBA00022840"/>
    </source>
</evidence>
<gene>
    <name evidence="22" type="ORF">VNO77_28104</name>
</gene>
<comment type="caution">
    <text evidence="22">The sequence shown here is derived from an EMBL/GenBank/DDBJ whole genome shotgun (WGS) entry which is preliminary data.</text>
</comment>
<evidence type="ECO:0000256" key="15">
    <source>
        <dbReference type="ARBA" id="ARBA00023180"/>
    </source>
</evidence>
<dbReference type="GO" id="GO:0016020">
    <property type="term" value="C:membrane"/>
    <property type="evidence" value="ECO:0007669"/>
    <property type="project" value="UniProtKB-SubCell"/>
</dbReference>
<dbReference type="InterPro" id="IPR011009">
    <property type="entry name" value="Kinase-like_dom_sf"/>
</dbReference>
<keyword evidence="9" id="KW-0547">Nucleotide-binding</keyword>
<protein>
    <recommendedName>
        <fullName evidence="2">non-specific serine/threonine protein kinase</fullName>
        <ecNumber evidence="2">2.7.11.1</ecNumber>
    </recommendedName>
</protein>
<proteinExistence type="predicted"/>
<evidence type="ECO:0000256" key="4">
    <source>
        <dbReference type="ARBA" id="ARBA00022553"/>
    </source>
</evidence>
<comment type="catalytic activity">
    <reaction evidence="17">
        <text>L-seryl-[protein] + ATP = O-phospho-L-seryl-[protein] + ADP + H(+)</text>
        <dbReference type="Rhea" id="RHEA:17989"/>
        <dbReference type="Rhea" id="RHEA-COMP:9863"/>
        <dbReference type="Rhea" id="RHEA-COMP:11604"/>
        <dbReference type="ChEBI" id="CHEBI:15378"/>
        <dbReference type="ChEBI" id="CHEBI:29999"/>
        <dbReference type="ChEBI" id="CHEBI:30616"/>
        <dbReference type="ChEBI" id="CHEBI:83421"/>
        <dbReference type="ChEBI" id="CHEBI:456216"/>
        <dbReference type="EC" id="2.7.11.1"/>
    </reaction>
</comment>
<dbReference type="SUPFAM" id="SSF56112">
    <property type="entry name" value="Protein kinase-like (PK-like)"/>
    <property type="match status" value="1"/>
</dbReference>